<proteinExistence type="predicted"/>
<dbReference type="EMBL" id="JASAOG010000027">
    <property type="protein sequence ID" value="KAK0061974.1"/>
    <property type="molecule type" value="Genomic_DNA"/>
</dbReference>
<dbReference type="AlphaFoldDB" id="A0AAD8BY52"/>
<name>A0AAD8BY52_BIOPF</name>
<evidence type="ECO:0000313" key="2">
    <source>
        <dbReference type="Proteomes" id="UP001233172"/>
    </source>
</evidence>
<reference evidence="1" key="2">
    <citation type="submission" date="2023-04" db="EMBL/GenBank/DDBJ databases">
        <authorList>
            <person name="Bu L."/>
            <person name="Lu L."/>
            <person name="Laidemitt M.R."/>
            <person name="Zhang S.M."/>
            <person name="Mutuku M."/>
            <person name="Mkoji G."/>
            <person name="Steinauer M."/>
            <person name="Loker E.S."/>
        </authorList>
    </citation>
    <scope>NUCLEOTIDE SEQUENCE</scope>
    <source>
        <strain evidence="1">KasaAsao</strain>
        <tissue evidence="1">Whole Snail</tissue>
    </source>
</reference>
<comment type="caution">
    <text evidence="1">The sequence shown here is derived from an EMBL/GenBank/DDBJ whole genome shotgun (WGS) entry which is preliminary data.</text>
</comment>
<dbReference type="Proteomes" id="UP001233172">
    <property type="component" value="Unassembled WGS sequence"/>
</dbReference>
<accession>A0AAD8BY52</accession>
<gene>
    <name evidence="1" type="ORF">Bpfe_008467</name>
</gene>
<organism evidence="1 2">
    <name type="scientific">Biomphalaria pfeifferi</name>
    <name type="common">Bloodfluke planorb</name>
    <name type="synonym">Freshwater snail</name>
    <dbReference type="NCBI Taxonomy" id="112525"/>
    <lineage>
        <taxon>Eukaryota</taxon>
        <taxon>Metazoa</taxon>
        <taxon>Spiralia</taxon>
        <taxon>Lophotrochozoa</taxon>
        <taxon>Mollusca</taxon>
        <taxon>Gastropoda</taxon>
        <taxon>Heterobranchia</taxon>
        <taxon>Euthyneura</taxon>
        <taxon>Panpulmonata</taxon>
        <taxon>Hygrophila</taxon>
        <taxon>Lymnaeoidea</taxon>
        <taxon>Planorbidae</taxon>
        <taxon>Biomphalaria</taxon>
    </lineage>
</organism>
<sequence>MWNNYCTYNSDIQPRNRAMSQEIDSRLRPGVSKMLRITTKEVAETGRRDQPREKSMPMVDGLITAESFVIVKIL</sequence>
<keyword evidence="2" id="KW-1185">Reference proteome</keyword>
<protein>
    <submittedName>
        <fullName evidence="1">Uncharacterized protein</fullName>
    </submittedName>
</protein>
<reference evidence="1" key="1">
    <citation type="journal article" date="2023" name="PLoS Negl. Trop. Dis.">
        <title>A genome sequence for Biomphalaria pfeifferi, the major vector snail for the human-infecting parasite Schistosoma mansoni.</title>
        <authorList>
            <person name="Bu L."/>
            <person name="Lu L."/>
            <person name="Laidemitt M.R."/>
            <person name="Zhang S.M."/>
            <person name="Mutuku M."/>
            <person name="Mkoji G."/>
            <person name="Steinauer M."/>
            <person name="Loker E.S."/>
        </authorList>
    </citation>
    <scope>NUCLEOTIDE SEQUENCE</scope>
    <source>
        <strain evidence="1">KasaAsao</strain>
    </source>
</reference>
<evidence type="ECO:0000313" key="1">
    <source>
        <dbReference type="EMBL" id="KAK0061974.1"/>
    </source>
</evidence>